<evidence type="ECO:0000259" key="1">
    <source>
        <dbReference type="Pfam" id="PF06445"/>
    </source>
</evidence>
<dbReference type="Gene3D" id="3.20.80.10">
    <property type="entry name" value="Regulatory factor, effector binding domain"/>
    <property type="match status" value="1"/>
</dbReference>
<accession>A0AB35MIB9</accession>
<protein>
    <submittedName>
        <fullName evidence="2">GyrI-like domain-containing protein</fullName>
    </submittedName>
</protein>
<sequence>MSDKVDFKRSDPGFRARAGAWSELDVPERRLVAVDGTGDPNGPAFAEALAALYPVAYALKFASRTAGRDYVVPPLEGLWWAEDMTTFTSRDKGAWSWTAMLMVPPWLDDAAVADAVAVTRAKGAPARLDDVRVLTLAEGRCLQTLHVGPFDAEGPVLAQLHAEVLPAAGLVEAGHHHEIYLSDLRRTTPARLRTLLRQPVRAA</sequence>
<comment type="caution">
    <text evidence="2">The sequence shown here is derived from an EMBL/GenBank/DDBJ whole genome shotgun (WGS) entry which is preliminary data.</text>
</comment>
<feature type="domain" description="GyrI-like small molecule binding" evidence="1">
    <location>
        <begin position="24"/>
        <end position="200"/>
    </location>
</feature>
<dbReference type="Proteomes" id="UP001172756">
    <property type="component" value="Unassembled WGS sequence"/>
</dbReference>
<reference evidence="2 3" key="1">
    <citation type="submission" date="2023-06" db="EMBL/GenBank/DDBJ databases">
        <title>SYSU T0a273.</title>
        <authorList>
            <person name="Gao L."/>
            <person name="Fang B.-Z."/>
            <person name="Li W.-J."/>
        </authorList>
    </citation>
    <scope>NUCLEOTIDE SEQUENCE [LARGE SCALE GENOMIC DNA]</scope>
    <source>
        <strain evidence="2 3">SYSU T0a273</strain>
    </source>
</reference>
<evidence type="ECO:0000313" key="2">
    <source>
        <dbReference type="EMBL" id="MDN4483487.1"/>
    </source>
</evidence>
<name>A0AB35MIB9_9MICO</name>
<dbReference type="InterPro" id="IPR011256">
    <property type="entry name" value="Reg_factor_effector_dom_sf"/>
</dbReference>
<dbReference type="Pfam" id="PF06445">
    <property type="entry name" value="GyrI-like"/>
    <property type="match status" value="1"/>
</dbReference>
<gene>
    <name evidence="2" type="ORF">QQ002_08060</name>
</gene>
<evidence type="ECO:0000313" key="3">
    <source>
        <dbReference type="Proteomes" id="UP001172756"/>
    </source>
</evidence>
<dbReference type="InterPro" id="IPR029442">
    <property type="entry name" value="GyrI-like"/>
</dbReference>
<proteinExistence type="predicted"/>
<dbReference type="EMBL" id="JAUHQB010000004">
    <property type="protein sequence ID" value="MDN4483487.1"/>
    <property type="molecule type" value="Genomic_DNA"/>
</dbReference>
<dbReference type="AlphaFoldDB" id="A0AB35MIB9"/>
<dbReference type="RefSeq" id="WP_301160329.1">
    <property type="nucleotide sequence ID" value="NZ_JAUHQB010000004.1"/>
</dbReference>
<dbReference type="SUPFAM" id="SSF55136">
    <property type="entry name" value="Probable bacterial effector-binding domain"/>
    <property type="match status" value="1"/>
</dbReference>
<organism evidence="2 3">
    <name type="scientific">Demequina lignilytica</name>
    <dbReference type="NCBI Taxonomy" id="3051663"/>
    <lineage>
        <taxon>Bacteria</taxon>
        <taxon>Bacillati</taxon>
        <taxon>Actinomycetota</taxon>
        <taxon>Actinomycetes</taxon>
        <taxon>Micrococcales</taxon>
        <taxon>Demequinaceae</taxon>
        <taxon>Demequina</taxon>
    </lineage>
</organism>